<dbReference type="GO" id="GO:0006508">
    <property type="term" value="P:proteolysis"/>
    <property type="evidence" value="ECO:0007669"/>
    <property type="project" value="UniProtKB-KW"/>
</dbReference>
<dbReference type="Proteomes" id="UP001057580">
    <property type="component" value="Chromosome"/>
</dbReference>
<accession>A0A9E7R145</accession>
<feature type="transmembrane region" description="Helical" evidence="1">
    <location>
        <begin position="170"/>
        <end position="188"/>
    </location>
</feature>
<dbReference type="RefSeq" id="WP_260592596.1">
    <property type="nucleotide sequence ID" value="NZ_CP104003.1"/>
</dbReference>
<feature type="transmembrane region" description="Helical" evidence="1">
    <location>
        <begin position="200"/>
        <end position="223"/>
    </location>
</feature>
<feature type="domain" description="CAAX prenyl protease 2/Lysostaphin resistance protein A-like" evidence="2">
    <location>
        <begin position="154"/>
        <end position="266"/>
    </location>
</feature>
<feature type="transmembrane region" description="Helical" evidence="1">
    <location>
        <begin position="230"/>
        <end position="250"/>
    </location>
</feature>
<keyword evidence="3" id="KW-0378">Hydrolase</keyword>
<dbReference type="GO" id="GO:0080120">
    <property type="term" value="P:CAAX-box protein maturation"/>
    <property type="evidence" value="ECO:0007669"/>
    <property type="project" value="UniProtKB-ARBA"/>
</dbReference>
<keyword evidence="1" id="KW-0472">Membrane</keyword>
<keyword evidence="4" id="KW-1185">Reference proteome</keyword>
<feature type="transmembrane region" description="Helical" evidence="1">
    <location>
        <begin position="25"/>
        <end position="43"/>
    </location>
</feature>
<feature type="transmembrane region" description="Helical" evidence="1">
    <location>
        <begin position="144"/>
        <end position="163"/>
    </location>
</feature>
<feature type="transmembrane region" description="Helical" evidence="1">
    <location>
        <begin position="63"/>
        <end position="88"/>
    </location>
</feature>
<proteinExistence type="predicted"/>
<dbReference type="EMBL" id="CP104003">
    <property type="protein sequence ID" value="UWM53602.1"/>
    <property type="molecule type" value="Genomic_DNA"/>
</dbReference>
<name>A0A9E7R145_9EURY</name>
<keyword evidence="1" id="KW-0812">Transmembrane</keyword>
<organism evidence="3 4">
    <name type="scientific">Salinirubellus salinus</name>
    <dbReference type="NCBI Taxonomy" id="1364945"/>
    <lineage>
        <taxon>Archaea</taxon>
        <taxon>Methanobacteriati</taxon>
        <taxon>Methanobacteriota</taxon>
        <taxon>Stenosarchaea group</taxon>
        <taxon>Halobacteria</taxon>
        <taxon>Halobacteriales</taxon>
        <taxon>Natronomonadaceae</taxon>
        <taxon>Salinirubellus</taxon>
    </lineage>
</organism>
<gene>
    <name evidence="3" type="ORF">N0B31_15835</name>
</gene>
<feature type="transmembrane region" description="Helical" evidence="1">
    <location>
        <begin position="109"/>
        <end position="132"/>
    </location>
</feature>
<reference evidence="3" key="1">
    <citation type="submission" date="2022-09" db="EMBL/GenBank/DDBJ databases">
        <title>Diverse halophilic archaea isolated from saline environments.</title>
        <authorList>
            <person name="Cui H.-L."/>
        </authorList>
    </citation>
    <scope>NUCLEOTIDE SEQUENCE</scope>
    <source>
        <strain evidence="3">ZS-35-S2</strain>
    </source>
</reference>
<protein>
    <submittedName>
        <fullName evidence="3">CPBP family glutamic-type intramembrane protease</fullName>
        <ecNumber evidence="3">3.4.-.-</ecNumber>
    </submittedName>
</protein>
<dbReference type="KEGG" id="ssai:N0B31_15835"/>
<keyword evidence="1" id="KW-1133">Transmembrane helix</keyword>
<dbReference type="Pfam" id="PF02517">
    <property type="entry name" value="Rce1-like"/>
    <property type="match status" value="1"/>
</dbReference>
<dbReference type="EC" id="3.4.-.-" evidence="3"/>
<dbReference type="AlphaFoldDB" id="A0A9E7R145"/>
<feature type="transmembrane region" description="Helical" evidence="1">
    <location>
        <begin position="256"/>
        <end position="276"/>
    </location>
</feature>
<dbReference type="InterPro" id="IPR003675">
    <property type="entry name" value="Rce1/LyrA-like_dom"/>
</dbReference>
<sequence length="277" mass="28191">MTETLQTGGDTAPPSVPSRSWGERLRRFGVLFLLGTVGVVALVRSTDLATLEATAEAAGLPAAVLLAISVGQSLVLLSLAVAVGLYAAPRVGFESHLLSRLSEGTPLAPAVRSFARPALLGGVAVGALLLALDVVAPTPVDGTAAPTVTVGALLASLPLRLLYGGVTEELLLRWGVMSLLAFALFRTVGRRAEALSPALAWTAIVGSSVLFGVGHLPAALTVYGALTPAVLAFVVGGNTLAGLVFGWLFWRHGLEAAMVAHALAHVVAVAVGFLSLA</sequence>
<keyword evidence="3" id="KW-0645">Protease</keyword>
<dbReference type="GeneID" id="74943923"/>
<evidence type="ECO:0000259" key="2">
    <source>
        <dbReference type="Pfam" id="PF02517"/>
    </source>
</evidence>
<dbReference type="GO" id="GO:0004175">
    <property type="term" value="F:endopeptidase activity"/>
    <property type="evidence" value="ECO:0007669"/>
    <property type="project" value="UniProtKB-ARBA"/>
</dbReference>
<evidence type="ECO:0000313" key="3">
    <source>
        <dbReference type="EMBL" id="UWM53602.1"/>
    </source>
</evidence>
<evidence type="ECO:0000313" key="4">
    <source>
        <dbReference type="Proteomes" id="UP001057580"/>
    </source>
</evidence>
<evidence type="ECO:0000256" key="1">
    <source>
        <dbReference type="SAM" id="Phobius"/>
    </source>
</evidence>